<dbReference type="GO" id="GO:0009231">
    <property type="term" value="P:riboflavin biosynthetic process"/>
    <property type="evidence" value="ECO:0007669"/>
    <property type="project" value="UniProtKB-UniPathway"/>
</dbReference>
<keyword evidence="14" id="KW-0378">Hydrolase</keyword>
<evidence type="ECO:0000256" key="5">
    <source>
        <dbReference type="ARBA" id="ARBA00007417"/>
    </source>
</evidence>
<dbReference type="Gene3D" id="3.40.140.10">
    <property type="entry name" value="Cytidine Deaminase, domain 2"/>
    <property type="match status" value="1"/>
</dbReference>
<comment type="caution">
    <text evidence="19">The sequence shown here is derived from an EMBL/GenBank/DDBJ whole genome shotgun (WGS) entry which is preliminary data.</text>
</comment>
<comment type="function">
    <text evidence="1 14">Converts 2,5-diamino-6-(ribosylamino)-4(3h)-pyrimidinone 5'-phosphate into 5-amino-6-(ribosylamino)-2,4(1h,3h)-pyrimidinedione 5'-phosphate.</text>
</comment>
<evidence type="ECO:0000313" key="20">
    <source>
        <dbReference type="Proteomes" id="UP000019494"/>
    </source>
</evidence>
<dbReference type="GO" id="GO:0008270">
    <property type="term" value="F:zinc ion binding"/>
    <property type="evidence" value="ECO:0007669"/>
    <property type="project" value="InterPro"/>
</dbReference>
<dbReference type="EC" id="1.1.1.193" evidence="14"/>
<evidence type="ECO:0000256" key="7">
    <source>
        <dbReference type="ARBA" id="ARBA00022723"/>
    </source>
</evidence>
<dbReference type="Pfam" id="PF00383">
    <property type="entry name" value="dCMP_cyt_deam_1"/>
    <property type="match status" value="1"/>
</dbReference>
<evidence type="ECO:0000256" key="9">
    <source>
        <dbReference type="ARBA" id="ARBA00022857"/>
    </source>
</evidence>
<keyword evidence="6 14" id="KW-0686">Riboflavin biosynthesis</keyword>
<keyword evidence="8 14" id="KW-0862">Zinc</keyword>
<keyword evidence="9 14" id="KW-0521">NADP</keyword>
<dbReference type="PANTHER" id="PTHR38011">
    <property type="entry name" value="DIHYDROFOLATE REDUCTASE FAMILY PROTEIN (AFU_ORTHOLOGUE AFUA_8G06820)"/>
    <property type="match status" value="1"/>
</dbReference>
<dbReference type="InterPro" id="IPR016193">
    <property type="entry name" value="Cytidine_deaminase-like"/>
</dbReference>
<dbReference type="CDD" id="cd01284">
    <property type="entry name" value="Riboflavin_deaminase-reductase"/>
    <property type="match status" value="1"/>
</dbReference>
<evidence type="ECO:0000256" key="14">
    <source>
        <dbReference type="PIRNR" id="PIRNR006769"/>
    </source>
</evidence>
<feature type="binding site" evidence="16">
    <location>
        <position position="195"/>
    </location>
    <ligand>
        <name>NADP(+)</name>
        <dbReference type="ChEBI" id="CHEBI:58349"/>
    </ligand>
</feature>
<dbReference type="PATRIC" id="fig|584657.3.peg.3007"/>
<evidence type="ECO:0000259" key="18">
    <source>
        <dbReference type="PROSITE" id="PS51747"/>
    </source>
</evidence>
<dbReference type="SUPFAM" id="SSF53927">
    <property type="entry name" value="Cytidine deaminase-like"/>
    <property type="match status" value="1"/>
</dbReference>
<gene>
    <name evidence="19" type="ORF">N864_06935</name>
</gene>
<dbReference type="InterPro" id="IPR016192">
    <property type="entry name" value="APOBEC/CMP_deaminase_Zn-bd"/>
</dbReference>
<feature type="binding site" evidence="16">
    <location>
        <position position="167"/>
    </location>
    <ligand>
        <name>substrate</name>
    </ligand>
</feature>
<dbReference type="SUPFAM" id="SSF53597">
    <property type="entry name" value="Dihydrofolate reductase-like"/>
    <property type="match status" value="1"/>
</dbReference>
<evidence type="ECO:0000256" key="11">
    <source>
        <dbReference type="ARBA" id="ARBA00023268"/>
    </source>
</evidence>
<keyword evidence="11" id="KW-0511">Multifunctional enzyme</keyword>
<evidence type="ECO:0000256" key="8">
    <source>
        <dbReference type="ARBA" id="ARBA00022833"/>
    </source>
</evidence>
<feature type="domain" description="CMP/dCMP-type deaminase" evidence="18">
    <location>
        <begin position="1"/>
        <end position="111"/>
    </location>
</feature>
<evidence type="ECO:0000256" key="2">
    <source>
        <dbReference type="ARBA" id="ARBA00004882"/>
    </source>
</evidence>
<feature type="binding site" evidence="16">
    <location>
        <begin position="268"/>
        <end position="274"/>
    </location>
    <ligand>
        <name>NADP(+)</name>
        <dbReference type="ChEBI" id="CHEBI:58349"/>
    </ligand>
</feature>
<dbReference type="OrthoDB" id="9800865at2"/>
<feature type="binding site" evidence="17">
    <location>
        <position position="75"/>
    </location>
    <ligand>
        <name>Zn(2+)</name>
        <dbReference type="ChEBI" id="CHEBI:29105"/>
        <note>catalytic</note>
    </ligand>
</feature>
<dbReference type="InterPro" id="IPR004794">
    <property type="entry name" value="Eubact_RibD"/>
</dbReference>
<feature type="binding site" evidence="17">
    <location>
        <position position="50"/>
    </location>
    <ligand>
        <name>Zn(2+)</name>
        <dbReference type="ChEBI" id="CHEBI:29105"/>
        <note>catalytic</note>
    </ligand>
</feature>
<feature type="binding site" evidence="16">
    <location>
        <position position="153"/>
    </location>
    <ligand>
        <name>NADP(+)</name>
        <dbReference type="ChEBI" id="CHEBI:58349"/>
    </ligand>
</feature>
<keyword evidence="20" id="KW-1185">Reference proteome</keyword>
<proteinExistence type="inferred from homology"/>
<dbReference type="UniPathway" id="UPA00275">
    <property type="reaction ID" value="UER00401"/>
</dbReference>
<dbReference type="Pfam" id="PF01872">
    <property type="entry name" value="RibD_C"/>
    <property type="match status" value="1"/>
</dbReference>
<dbReference type="Gene3D" id="3.40.430.10">
    <property type="entry name" value="Dihydrofolate Reductase, subunit A"/>
    <property type="match status" value="1"/>
</dbReference>
<organism evidence="19 20">
    <name type="scientific">Intrasporangium chromatireducens Q5-1</name>
    <dbReference type="NCBI Taxonomy" id="584657"/>
    <lineage>
        <taxon>Bacteria</taxon>
        <taxon>Bacillati</taxon>
        <taxon>Actinomycetota</taxon>
        <taxon>Actinomycetes</taxon>
        <taxon>Micrococcales</taxon>
        <taxon>Intrasporangiaceae</taxon>
        <taxon>Intrasporangium</taxon>
    </lineage>
</organism>
<dbReference type="GO" id="GO:0008835">
    <property type="term" value="F:diaminohydroxyphosphoribosylaminopyrimidine deaminase activity"/>
    <property type="evidence" value="ECO:0007669"/>
    <property type="project" value="UniProtKB-EC"/>
</dbReference>
<dbReference type="InterPro" id="IPR002734">
    <property type="entry name" value="RibDG_C"/>
</dbReference>
<feature type="binding site" evidence="16">
    <location>
        <position position="206"/>
    </location>
    <ligand>
        <name>substrate</name>
    </ligand>
</feature>
<evidence type="ECO:0000256" key="13">
    <source>
        <dbReference type="ARBA" id="ARBA00049886"/>
    </source>
</evidence>
<name>W9GJ00_9MICO</name>
<comment type="pathway">
    <text evidence="2 14">Cofactor biosynthesis; riboflavin biosynthesis; 5-amino-6-(D-ribitylamino)uracil from GTP: step 2/4.</text>
</comment>
<sequence>MVEQRWMDRALALAARGPWPDPNPRVGCVLVDPTGNVVAEGFHRGAGTPHAEADALARAGGRAKGCTAYVTLEPCAHTGRTAPCADALVAAGVAAVVYGQADPNPAASGGAAVLRRSGVTVTGGCSVEAATALNERWASTIRLGRPLVTWKFAATLDGRSAAADGSSQWVTGDDARADVHRLRATRDAVLVGTGTVTVDDPRLTVRDAAGRPLDRQPLRVVMGMRPVPEDARVRQGRGRVEVLHTRDPHEALAALWDIGIRDVWLEGGPTLASAFLRAGVVDEVYAYLAPALLGAGAPAVGDLGITTMAGILRLSTRDVRVIGTDVRIHAAVAPQAAAAVTKE</sequence>
<dbReference type="PANTHER" id="PTHR38011:SF7">
    <property type="entry name" value="2,5-DIAMINO-6-RIBOSYLAMINO-4(3H)-PYRIMIDINONE 5'-PHOSPHATE REDUCTASE"/>
    <property type="match status" value="1"/>
</dbReference>
<feature type="binding site" evidence="16">
    <location>
        <position position="183"/>
    </location>
    <ligand>
        <name>substrate</name>
    </ligand>
</feature>
<feature type="binding site" evidence="16">
    <location>
        <position position="203"/>
    </location>
    <ligand>
        <name>substrate</name>
    </ligand>
</feature>
<evidence type="ECO:0000313" key="19">
    <source>
        <dbReference type="EMBL" id="EWT05117.1"/>
    </source>
</evidence>
<evidence type="ECO:0000256" key="15">
    <source>
        <dbReference type="PIRSR" id="PIRSR006769-1"/>
    </source>
</evidence>
<evidence type="ECO:0000256" key="3">
    <source>
        <dbReference type="ARBA" id="ARBA00004910"/>
    </source>
</evidence>
<evidence type="ECO:0000256" key="10">
    <source>
        <dbReference type="ARBA" id="ARBA00023002"/>
    </source>
</evidence>
<evidence type="ECO:0000256" key="1">
    <source>
        <dbReference type="ARBA" id="ARBA00002151"/>
    </source>
</evidence>
<feature type="binding site" evidence="16">
    <location>
        <position position="169"/>
    </location>
    <ligand>
        <name>NADP(+)</name>
        <dbReference type="ChEBI" id="CHEBI:58349"/>
    </ligand>
</feature>
<dbReference type="Proteomes" id="UP000019494">
    <property type="component" value="Unassembled WGS sequence"/>
</dbReference>
<evidence type="ECO:0000256" key="6">
    <source>
        <dbReference type="ARBA" id="ARBA00022619"/>
    </source>
</evidence>
<evidence type="ECO:0000256" key="4">
    <source>
        <dbReference type="ARBA" id="ARBA00005259"/>
    </source>
</evidence>
<feature type="binding site" evidence="16">
    <location>
        <position position="266"/>
    </location>
    <ligand>
        <name>substrate</name>
    </ligand>
</feature>
<dbReference type="EC" id="3.5.4.26" evidence="14"/>
<comment type="catalytic activity">
    <reaction evidence="13 14">
        <text>2,5-diamino-6-hydroxy-4-(5-phosphoribosylamino)-pyrimidine + H2O + H(+) = 5-amino-6-(5-phospho-D-ribosylamino)uracil + NH4(+)</text>
        <dbReference type="Rhea" id="RHEA:21868"/>
        <dbReference type="ChEBI" id="CHEBI:15377"/>
        <dbReference type="ChEBI" id="CHEBI:15378"/>
        <dbReference type="ChEBI" id="CHEBI:28938"/>
        <dbReference type="ChEBI" id="CHEBI:58453"/>
        <dbReference type="ChEBI" id="CHEBI:58614"/>
        <dbReference type="EC" id="3.5.4.26"/>
    </reaction>
</comment>
<evidence type="ECO:0000256" key="12">
    <source>
        <dbReference type="ARBA" id="ARBA00049861"/>
    </source>
</evidence>
<dbReference type="GO" id="GO:0008703">
    <property type="term" value="F:5-amino-6-(5-phosphoribosylamino)uracil reductase activity"/>
    <property type="evidence" value="ECO:0007669"/>
    <property type="project" value="UniProtKB-EC"/>
</dbReference>
<dbReference type="NCBIfam" id="TIGR00326">
    <property type="entry name" value="eubact_ribD"/>
    <property type="match status" value="1"/>
</dbReference>
<evidence type="ECO:0000256" key="17">
    <source>
        <dbReference type="PIRSR" id="PIRSR006769-3"/>
    </source>
</evidence>
<comment type="pathway">
    <text evidence="3 14">Cofactor biosynthesis; riboflavin biosynthesis; 5-amino-6-(D-ribitylamino)uracil from GTP: step 3/4.</text>
</comment>
<accession>W9GJ00</accession>
<dbReference type="AlphaFoldDB" id="W9GJ00"/>
<feature type="binding site" evidence="16">
    <location>
        <position position="199"/>
    </location>
    <ligand>
        <name>NADP(+)</name>
        <dbReference type="ChEBI" id="CHEBI:58349"/>
    </ligand>
</feature>
<comment type="similarity">
    <text evidence="4 14">In the N-terminal section; belongs to the cytidine and deoxycytidylate deaminase family.</text>
</comment>
<reference evidence="20" key="1">
    <citation type="submission" date="2013-08" db="EMBL/GenBank/DDBJ databases">
        <title>Intrasporangium oryzae NRRL B-24470.</title>
        <authorList>
            <person name="Liu H."/>
            <person name="Wang G."/>
        </authorList>
    </citation>
    <scope>NUCLEOTIDE SEQUENCE [LARGE SCALE GENOMIC DNA]</scope>
    <source>
        <strain evidence="20">Q5-1</strain>
    </source>
</reference>
<feature type="binding site" evidence="17">
    <location>
        <position position="84"/>
    </location>
    <ligand>
        <name>Zn(2+)</name>
        <dbReference type="ChEBI" id="CHEBI:29105"/>
        <note>catalytic</note>
    </ligand>
</feature>
<dbReference type="PROSITE" id="PS00903">
    <property type="entry name" value="CYT_DCMP_DEAMINASES_1"/>
    <property type="match status" value="1"/>
</dbReference>
<dbReference type="InterPro" id="IPR024072">
    <property type="entry name" value="DHFR-like_dom_sf"/>
</dbReference>
<keyword evidence="7 14" id="KW-0479">Metal-binding</keyword>
<comment type="cofactor">
    <cofactor evidence="14 17">
        <name>Zn(2+)</name>
        <dbReference type="ChEBI" id="CHEBI:29105"/>
    </cofactor>
    <text evidence="14 17">Binds 1 zinc ion.</text>
</comment>
<feature type="active site" description="Proton donor" evidence="15">
    <location>
        <position position="52"/>
    </location>
</feature>
<dbReference type="EMBL" id="AWQS01000145">
    <property type="protein sequence ID" value="EWT05117.1"/>
    <property type="molecule type" value="Genomic_DNA"/>
</dbReference>
<keyword evidence="10 14" id="KW-0560">Oxidoreductase</keyword>
<dbReference type="InterPro" id="IPR050765">
    <property type="entry name" value="Riboflavin_Biosynth_HTPR"/>
</dbReference>
<protein>
    <recommendedName>
        <fullName evidence="14">Riboflavin biosynthesis protein RibD</fullName>
    </recommendedName>
    <domain>
        <recommendedName>
            <fullName evidence="14">Diaminohydroxyphosphoribosylaminopyrimidine deaminase</fullName>
            <shortName evidence="14">DRAP deaminase</shortName>
            <ecNumber evidence="14">3.5.4.26</ecNumber>
        </recommendedName>
        <alternativeName>
            <fullName evidence="14">Riboflavin-specific deaminase</fullName>
        </alternativeName>
    </domain>
    <domain>
        <recommendedName>
            <fullName evidence="14">5-amino-6-(5-phosphoribosylamino)uracil reductase</fullName>
            <ecNumber evidence="14">1.1.1.193</ecNumber>
        </recommendedName>
        <alternativeName>
            <fullName evidence="14">HTP reductase</fullName>
        </alternativeName>
    </domain>
</protein>
<dbReference type="PIRSF" id="PIRSF006769">
    <property type="entry name" value="RibD"/>
    <property type="match status" value="1"/>
</dbReference>
<comment type="catalytic activity">
    <reaction evidence="12 14">
        <text>5-amino-6-(5-phospho-D-ribitylamino)uracil + NADP(+) = 5-amino-6-(5-phospho-D-ribosylamino)uracil + NADPH + H(+)</text>
        <dbReference type="Rhea" id="RHEA:17845"/>
        <dbReference type="ChEBI" id="CHEBI:15378"/>
        <dbReference type="ChEBI" id="CHEBI:57783"/>
        <dbReference type="ChEBI" id="CHEBI:58349"/>
        <dbReference type="ChEBI" id="CHEBI:58421"/>
        <dbReference type="ChEBI" id="CHEBI:58453"/>
        <dbReference type="EC" id="1.1.1.193"/>
    </reaction>
</comment>
<evidence type="ECO:0000256" key="16">
    <source>
        <dbReference type="PIRSR" id="PIRSR006769-2"/>
    </source>
</evidence>
<dbReference type="PROSITE" id="PS51747">
    <property type="entry name" value="CYT_DCMP_DEAMINASES_2"/>
    <property type="match status" value="1"/>
</dbReference>
<dbReference type="InterPro" id="IPR002125">
    <property type="entry name" value="CMP_dCMP_dom"/>
</dbReference>
<comment type="similarity">
    <text evidence="5 14">In the C-terminal section; belongs to the HTP reductase family.</text>
</comment>